<gene>
    <name evidence="4" type="ORF">CIB95_03820</name>
</gene>
<evidence type="ECO:0000256" key="1">
    <source>
        <dbReference type="ARBA" id="ARBA00001946"/>
    </source>
</evidence>
<dbReference type="FunFam" id="3.90.79.10:FF:000024">
    <property type="entry name" value="ADP-ribose pyrophosphatase"/>
    <property type="match status" value="1"/>
</dbReference>
<keyword evidence="5" id="KW-1185">Reference proteome</keyword>
<keyword evidence="2" id="KW-0378">Hydrolase</keyword>
<dbReference type="InterPro" id="IPR015797">
    <property type="entry name" value="NUDIX_hydrolase-like_dom_sf"/>
</dbReference>
<feature type="domain" description="Nudix hydrolase" evidence="3">
    <location>
        <begin position="40"/>
        <end position="169"/>
    </location>
</feature>
<comment type="caution">
    <text evidence="4">The sequence shown here is derived from an EMBL/GenBank/DDBJ whole genome shotgun (WGS) entry which is preliminary data.</text>
</comment>
<comment type="cofactor">
    <cofactor evidence="1">
        <name>Mg(2+)</name>
        <dbReference type="ChEBI" id="CHEBI:18420"/>
    </cofactor>
</comment>
<organism evidence="4 5">
    <name type="scientific">Lottiidibacillus patelloidae</name>
    <dbReference type="NCBI Taxonomy" id="2670334"/>
    <lineage>
        <taxon>Bacteria</taxon>
        <taxon>Bacillati</taxon>
        <taxon>Bacillota</taxon>
        <taxon>Bacilli</taxon>
        <taxon>Bacillales</taxon>
        <taxon>Bacillaceae</taxon>
        <taxon>Lottiidibacillus</taxon>
    </lineage>
</organism>
<dbReference type="GO" id="GO:0006753">
    <property type="term" value="P:nucleoside phosphate metabolic process"/>
    <property type="evidence" value="ECO:0007669"/>
    <property type="project" value="TreeGrafter"/>
</dbReference>
<sequence length="178" mass="20112">MRDLTEKTISEQTIYEGKVIDLKVKEVRLPDGKIGKREVLNHPGAVAIVACTKENKLVVVRQFRKALERTIVEIPAGKLEKGEEPLDSAKRELEEETGYTCEKITKISAFYTTPGFSNQIVHVYFTNELSKGTQQTDSDEFVDVMEITIDEALRMIETGEIIDAKTIYAVQYLQLNKG</sequence>
<dbReference type="RefSeq" id="WP_094922012.1">
    <property type="nucleotide sequence ID" value="NZ_NPIA01000001.1"/>
</dbReference>
<dbReference type="PANTHER" id="PTHR11839">
    <property type="entry name" value="UDP/ADP-SUGAR PYROPHOSPHATASE"/>
    <property type="match status" value="1"/>
</dbReference>
<dbReference type="GO" id="GO:0016787">
    <property type="term" value="F:hydrolase activity"/>
    <property type="evidence" value="ECO:0007669"/>
    <property type="project" value="UniProtKB-KW"/>
</dbReference>
<dbReference type="EMBL" id="NPIA01000001">
    <property type="protein sequence ID" value="OZM58706.1"/>
    <property type="molecule type" value="Genomic_DNA"/>
</dbReference>
<dbReference type="Pfam" id="PF00293">
    <property type="entry name" value="NUDIX"/>
    <property type="match status" value="1"/>
</dbReference>
<dbReference type="SUPFAM" id="SSF55811">
    <property type="entry name" value="Nudix"/>
    <property type="match status" value="1"/>
</dbReference>
<dbReference type="GO" id="GO:0019693">
    <property type="term" value="P:ribose phosphate metabolic process"/>
    <property type="evidence" value="ECO:0007669"/>
    <property type="project" value="TreeGrafter"/>
</dbReference>
<dbReference type="GO" id="GO:0005829">
    <property type="term" value="C:cytosol"/>
    <property type="evidence" value="ECO:0007669"/>
    <property type="project" value="TreeGrafter"/>
</dbReference>
<dbReference type="PROSITE" id="PS51462">
    <property type="entry name" value="NUDIX"/>
    <property type="match status" value="1"/>
</dbReference>
<protein>
    <submittedName>
        <fullName evidence="4">ADP-ribose pyrophosphatase</fullName>
    </submittedName>
</protein>
<evidence type="ECO:0000259" key="3">
    <source>
        <dbReference type="PROSITE" id="PS51462"/>
    </source>
</evidence>
<accession>A0A263BZZ2</accession>
<dbReference type="Proteomes" id="UP000217083">
    <property type="component" value="Unassembled WGS sequence"/>
</dbReference>
<dbReference type="AlphaFoldDB" id="A0A263BZZ2"/>
<dbReference type="Gene3D" id="3.90.79.10">
    <property type="entry name" value="Nucleoside Triphosphate Pyrophosphohydrolase"/>
    <property type="match status" value="1"/>
</dbReference>
<dbReference type="InterPro" id="IPR000086">
    <property type="entry name" value="NUDIX_hydrolase_dom"/>
</dbReference>
<evidence type="ECO:0000256" key="2">
    <source>
        <dbReference type="ARBA" id="ARBA00022801"/>
    </source>
</evidence>
<evidence type="ECO:0000313" key="4">
    <source>
        <dbReference type="EMBL" id="OZM58706.1"/>
    </source>
</evidence>
<evidence type="ECO:0000313" key="5">
    <source>
        <dbReference type="Proteomes" id="UP000217083"/>
    </source>
</evidence>
<reference evidence="5" key="1">
    <citation type="submission" date="2017-08" db="EMBL/GenBank/DDBJ databases">
        <authorList>
            <person name="Huang Z."/>
        </authorList>
    </citation>
    <scope>NUCLEOTIDE SEQUENCE [LARGE SCALE GENOMIC DNA]</scope>
    <source>
        <strain evidence="5">SA5d-4</strain>
    </source>
</reference>
<name>A0A263BZZ2_9BACI</name>
<reference evidence="4 5" key="2">
    <citation type="submission" date="2017-09" db="EMBL/GenBank/DDBJ databases">
        <title>Bacillus patelloidae sp. nov., isolated from the intestinal tract of a marine limpet.</title>
        <authorList>
            <person name="Liu R."/>
            <person name="Dong C."/>
            <person name="Shao Z."/>
        </authorList>
    </citation>
    <scope>NUCLEOTIDE SEQUENCE [LARGE SCALE GENOMIC DNA]</scope>
    <source>
        <strain evidence="4 5">SA5d-4</strain>
    </source>
</reference>
<dbReference type="PANTHER" id="PTHR11839:SF18">
    <property type="entry name" value="NUDIX HYDROLASE DOMAIN-CONTAINING PROTEIN"/>
    <property type="match status" value="1"/>
</dbReference>
<proteinExistence type="predicted"/>